<dbReference type="PANTHER" id="PTHR42815">
    <property type="entry name" value="FAD-BINDING, PUTATIVE (AFU_ORTHOLOGUE AFUA_6G07600)-RELATED"/>
    <property type="match status" value="1"/>
</dbReference>
<evidence type="ECO:0000313" key="3">
    <source>
        <dbReference type="Proteomes" id="UP000245081"/>
    </source>
</evidence>
<sequence>MSEIYGAQHRALQQAFDTEKMADRVGELIVVNEVAPEHAGFIESRDMFFLTTVDHRGYPTCSYKGGNPGFVKVVDSKTLAFPSFDGNGMFLSMGNIMANDKIGMLFIDFETPHRVRVHGRASIDRNDPLIASFAGAELVVRVAITEIFINCPRYIHRYQRVDSSKYVPQADCPTPGAQWKRIDAIQDVLPDRNKDLAKKLGGTITFEEYGALVMKGEG</sequence>
<evidence type="ECO:0000259" key="1">
    <source>
        <dbReference type="Pfam" id="PF01243"/>
    </source>
</evidence>
<protein>
    <submittedName>
        <fullName evidence="2">Pyridoxamine 5'-phosphate oxidase</fullName>
    </submittedName>
</protein>
<dbReference type="Pfam" id="PF01243">
    <property type="entry name" value="PNPOx_N"/>
    <property type="match status" value="1"/>
</dbReference>
<dbReference type="RefSeq" id="WP_109015225.1">
    <property type="nucleotide sequence ID" value="NZ_BDOQ01000006.1"/>
</dbReference>
<dbReference type="InterPro" id="IPR012349">
    <property type="entry name" value="Split_barrel_FMN-bd"/>
</dbReference>
<evidence type="ECO:0000313" key="2">
    <source>
        <dbReference type="EMBL" id="GBG14015.1"/>
    </source>
</evidence>
<dbReference type="PANTHER" id="PTHR42815:SF2">
    <property type="entry name" value="FAD-BINDING, PUTATIVE (AFU_ORTHOLOGUE AFUA_6G07600)-RELATED"/>
    <property type="match status" value="1"/>
</dbReference>
<accession>A0A2R5F7J5</accession>
<keyword evidence="3" id="KW-1185">Reference proteome</keyword>
<dbReference type="Proteomes" id="UP000245081">
    <property type="component" value="Unassembled WGS sequence"/>
</dbReference>
<dbReference type="Gene3D" id="2.30.110.10">
    <property type="entry name" value="Electron Transport, Fmn-binding Protein, Chain A"/>
    <property type="match status" value="1"/>
</dbReference>
<dbReference type="OrthoDB" id="9796486at2"/>
<comment type="caution">
    <text evidence="2">The sequence shown here is derived from an EMBL/GenBank/DDBJ whole genome shotgun (WGS) entry which is preliminary data.</text>
</comment>
<dbReference type="InterPro" id="IPR011576">
    <property type="entry name" value="Pyridox_Oxase_N"/>
</dbReference>
<feature type="domain" description="Pyridoxamine 5'-phosphate oxidase N-terminal" evidence="1">
    <location>
        <begin position="36"/>
        <end position="133"/>
    </location>
</feature>
<gene>
    <name evidence="2" type="ORF">NMK_1571</name>
</gene>
<reference evidence="2 3" key="1">
    <citation type="journal article" date="2018" name="Environ. Microbiol.">
        <title>Isolation and genomic characterization of Novimethylophilus kurashikiensis gen. nov. sp. nov., a new lanthanide-dependent methylotrophic species of Methylophilaceae.</title>
        <authorList>
            <person name="Lv H."/>
            <person name="Sahin N."/>
            <person name="Tani A."/>
        </authorList>
    </citation>
    <scope>NUCLEOTIDE SEQUENCE [LARGE SCALE GENOMIC DNA]</scope>
    <source>
        <strain evidence="2 3">La2-4</strain>
    </source>
</reference>
<dbReference type="EMBL" id="BDOQ01000006">
    <property type="protein sequence ID" value="GBG14015.1"/>
    <property type="molecule type" value="Genomic_DNA"/>
</dbReference>
<name>A0A2R5F7J5_9PROT</name>
<dbReference type="SUPFAM" id="SSF50475">
    <property type="entry name" value="FMN-binding split barrel"/>
    <property type="match status" value="1"/>
</dbReference>
<organism evidence="2 3">
    <name type="scientific">Novimethylophilus kurashikiensis</name>
    <dbReference type="NCBI Taxonomy" id="1825523"/>
    <lineage>
        <taxon>Bacteria</taxon>
        <taxon>Pseudomonadati</taxon>
        <taxon>Pseudomonadota</taxon>
        <taxon>Betaproteobacteria</taxon>
        <taxon>Nitrosomonadales</taxon>
        <taxon>Methylophilaceae</taxon>
        <taxon>Novimethylophilus</taxon>
    </lineage>
</organism>
<proteinExistence type="predicted"/>
<dbReference type="AlphaFoldDB" id="A0A2R5F7J5"/>